<dbReference type="Pfam" id="PF09339">
    <property type="entry name" value="HTH_IclR"/>
    <property type="match status" value="1"/>
</dbReference>
<dbReference type="GO" id="GO:0003700">
    <property type="term" value="F:DNA-binding transcription factor activity"/>
    <property type="evidence" value="ECO:0007669"/>
    <property type="project" value="TreeGrafter"/>
</dbReference>
<protein>
    <submittedName>
        <fullName evidence="4">IclR family transcriptional regulator</fullName>
    </submittedName>
</protein>
<dbReference type="AlphaFoldDB" id="A0A0U2UM08"/>
<dbReference type="SUPFAM" id="SSF46785">
    <property type="entry name" value="Winged helix' DNA-binding domain"/>
    <property type="match status" value="1"/>
</dbReference>
<dbReference type="InterPro" id="IPR005471">
    <property type="entry name" value="Tscrpt_reg_IclR_N"/>
</dbReference>
<accession>A0A0U2UM08</accession>
<reference evidence="4 5" key="2">
    <citation type="journal article" date="2016" name="Genome Announc.">
        <title>Complete Genome Sequences of Two Interactive Moderate Thermophiles, Paenibacillus napthalenovorans 32O-Y and Paenibacillus sp. 32O-W.</title>
        <authorList>
            <person name="Butler R.R.III."/>
            <person name="Wang J."/>
            <person name="Stark B.C."/>
            <person name="Pombert J.F."/>
        </authorList>
    </citation>
    <scope>NUCLEOTIDE SEQUENCE [LARGE SCALE GENOMIC DNA]</scope>
    <source>
        <strain evidence="4 5">32O-Y</strain>
    </source>
</reference>
<evidence type="ECO:0000313" key="5">
    <source>
        <dbReference type="Proteomes" id="UP000061660"/>
    </source>
</evidence>
<dbReference type="InterPro" id="IPR036388">
    <property type="entry name" value="WH-like_DNA-bd_sf"/>
</dbReference>
<evidence type="ECO:0000256" key="2">
    <source>
        <dbReference type="ARBA" id="ARBA00023125"/>
    </source>
</evidence>
<gene>
    <name evidence="4" type="ORF">IJ22_26040</name>
</gene>
<evidence type="ECO:0000313" key="4">
    <source>
        <dbReference type="EMBL" id="ALS22977.1"/>
    </source>
</evidence>
<dbReference type="InterPro" id="IPR029016">
    <property type="entry name" value="GAF-like_dom_sf"/>
</dbReference>
<dbReference type="Gene3D" id="3.30.450.40">
    <property type="match status" value="1"/>
</dbReference>
<dbReference type="STRING" id="162209.IJ22_26040"/>
<keyword evidence="5" id="KW-1185">Reference proteome</keyword>
<dbReference type="OrthoDB" id="9791752at2"/>
<dbReference type="EMBL" id="CP013652">
    <property type="protein sequence ID" value="ALS22977.1"/>
    <property type="molecule type" value="Genomic_DNA"/>
</dbReference>
<name>A0A0U2UM08_9BACL</name>
<sequence length="264" mass="29871">MRDVNVNSVRAIDRAIDLLNVFSVEHPVLTIDEIVAKTKLPKTTAYRILYTLELRGLIQYDQKNQNYRLGLKLLEYAGTLTTLLDVRQEAEEILINLQTNTKQTVIMAVIEQETFVYVFLRENPVGFKYSSYIGLRRPINFGVLGQVIMAHLTEDELERLLQKHPLVRMTSKTVTDLDVLRVRFKKIKEERVYADMEETYEGGIAIGAPIYDAEGKLIAALAILGPAVQLDGDRLEPAKLMVKEAASQISLKMGFKEAFGGVRL</sequence>
<dbReference type="PANTHER" id="PTHR30136">
    <property type="entry name" value="HELIX-TURN-HELIX TRANSCRIPTIONAL REGULATOR, ICLR FAMILY"/>
    <property type="match status" value="1"/>
</dbReference>
<keyword evidence="3" id="KW-0804">Transcription</keyword>
<evidence type="ECO:0000256" key="3">
    <source>
        <dbReference type="ARBA" id="ARBA00023163"/>
    </source>
</evidence>
<reference evidence="5" key="1">
    <citation type="submission" date="2015-12" db="EMBL/GenBank/DDBJ databases">
        <title>Complete genome sequences of two moderately thermophilic Paenibacillus species.</title>
        <authorList>
            <person name="Butler R.III."/>
            <person name="Wang J."/>
            <person name="Stark B.C."/>
            <person name="Pombert J.-F."/>
        </authorList>
    </citation>
    <scope>NUCLEOTIDE SEQUENCE [LARGE SCALE GENOMIC DNA]</scope>
    <source>
        <strain evidence="5">32O-Y</strain>
    </source>
</reference>
<dbReference type="InterPro" id="IPR050707">
    <property type="entry name" value="HTH_MetabolicPath_Reg"/>
</dbReference>
<organism evidence="4 5">
    <name type="scientific">Paenibacillus naphthalenovorans</name>
    <dbReference type="NCBI Taxonomy" id="162209"/>
    <lineage>
        <taxon>Bacteria</taxon>
        <taxon>Bacillati</taxon>
        <taxon>Bacillota</taxon>
        <taxon>Bacilli</taxon>
        <taxon>Bacillales</taxon>
        <taxon>Paenibacillaceae</taxon>
        <taxon>Paenibacillus</taxon>
    </lineage>
</organism>
<dbReference type="RefSeq" id="WP_062409055.1">
    <property type="nucleotide sequence ID" value="NZ_BJCS01000004.1"/>
</dbReference>
<dbReference type="GO" id="GO:0045892">
    <property type="term" value="P:negative regulation of DNA-templated transcription"/>
    <property type="evidence" value="ECO:0007669"/>
    <property type="project" value="UniProtKB-ARBA"/>
</dbReference>
<keyword evidence="2" id="KW-0238">DNA-binding</keyword>
<dbReference type="PATRIC" id="fig|162209.4.peg.2773"/>
<dbReference type="InterPro" id="IPR014757">
    <property type="entry name" value="Tscrpt_reg_IclR_C"/>
</dbReference>
<dbReference type="SMART" id="SM00346">
    <property type="entry name" value="HTH_ICLR"/>
    <property type="match status" value="1"/>
</dbReference>
<dbReference type="Proteomes" id="UP000061660">
    <property type="component" value="Chromosome"/>
</dbReference>
<dbReference type="KEGG" id="pnp:IJ22_26040"/>
<dbReference type="SUPFAM" id="SSF55781">
    <property type="entry name" value="GAF domain-like"/>
    <property type="match status" value="1"/>
</dbReference>
<dbReference type="PANTHER" id="PTHR30136:SF24">
    <property type="entry name" value="HTH-TYPE TRANSCRIPTIONAL REPRESSOR ALLR"/>
    <property type="match status" value="1"/>
</dbReference>
<dbReference type="Pfam" id="PF01614">
    <property type="entry name" value="IclR_C"/>
    <property type="match status" value="1"/>
</dbReference>
<proteinExistence type="predicted"/>
<dbReference type="InterPro" id="IPR036390">
    <property type="entry name" value="WH_DNA-bd_sf"/>
</dbReference>
<keyword evidence="1" id="KW-0805">Transcription regulation</keyword>
<dbReference type="PROSITE" id="PS51078">
    <property type="entry name" value="ICLR_ED"/>
    <property type="match status" value="1"/>
</dbReference>
<dbReference type="GO" id="GO:0003677">
    <property type="term" value="F:DNA binding"/>
    <property type="evidence" value="ECO:0007669"/>
    <property type="project" value="UniProtKB-KW"/>
</dbReference>
<dbReference type="Gene3D" id="1.10.10.10">
    <property type="entry name" value="Winged helix-like DNA-binding domain superfamily/Winged helix DNA-binding domain"/>
    <property type="match status" value="1"/>
</dbReference>
<evidence type="ECO:0000256" key="1">
    <source>
        <dbReference type="ARBA" id="ARBA00023015"/>
    </source>
</evidence>
<dbReference type="PROSITE" id="PS51077">
    <property type="entry name" value="HTH_ICLR"/>
    <property type="match status" value="1"/>
</dbReference>